<dbReference type="OrthoDB" id="2220917at2"/>
<feature type="transmembrane region" description="Helical" evidence="1">
    <location>
        <begin position="411"/>
        <end position="430"/>
    </location>
</feature>
<reference evidence="2 3" key="1">
    <citation type="submission" date="2017-10" db="EMBL/GenBank/DDBJ databases">
        <title>Effective Description of Clostridium neonatale sp. nov. linked to necrotizing enterocolitis in neonates and a clarification of species assignable to the genus Clostridium (Prazmowski 1880) emend. Lawson and Rainey 2016.</title>
        <authorList>
            <person name="Bernard K."/>
            <person name="Burdz T."/>
            <person name="Wiebe D."/>
            <person name="Balcewich B."/>
            <person name="Alfa M."/>
            <person name="Bernier A.-M."/>
        </authorList>
    </citation>
    <scope>NUCLEOTIDE SEQUENCE [LARGE SCALE GENOMIC DNA]</scope>
    <source>
        <strain evidence="2 3">LCDC99A005</strain>
    </source>
</reference>
<feature type="transmembrane region" description="Helical" evidence="1">
    <location>
        <begin position="442"/>
        <end position="463"/>
    </location>
</feature>
<evidence type="ECO:0000256" key="1">
    <source>
        <dbReference type="SAM" id="Phobius"/>
    </source>
</evidence>
<evidence type="ECO:0000313" key="2">
    <source>
        <dbReference type="EMBL" id="PEG32592.1"/>
    </source>
</evidence>
<dbReference type="RefSeq" id="WP_058296734.1">
    <property type="nucleotide sequence ID" value="NZ_LN890328.1"/>
</dbReference>
<name>A0A2A7MLA5_9CLOT</name>
<organism evidence="2 3">
    <name type="scientific">Clostridium neonatale</name>
    <dbReference type="NCBI Taxonomy" id="137838"/>
    <lineage>
        <taxon>Bacteria</taxon>
        <taxon>Bacillati</taxon>
        <taxon>Bacillota</taxon>
        <taxon>Clostridia</taxon>
        <taxon>Eubacteriales</taxon>
        <taxon>Clostridiaceae</taxon>
        <taxon>Clostridium</taxon>
    </lineage>
</organism>
<dbReference type="Pfam" id="PF09913">
    <property type="entry name" value="DUF2142"/>
    <property type="match status" value="1"/>
</dbReference>
<dbReference type="STRING" id="137838.GCA_001458595_04114"/>
<dbReference type="AlphaFoldDB" id="A0A2A7MLA5"/>
<feature type="transmembrane region" description="Helical" evidence="1">
    <location>
        <begin position="184"/>
        <end position="204"/>
    </location>
</feature>
<sequence>MSIINNKLHYWFLNIALILGLILIIFGPPMTIPDEQAHFLNAYSIADGQIILKNENGNIGKYFPENIVKFANDNFDKYVGLDSEKYKFKEYYYNSYLPNSVEQKEIFYSYFNQDITPIAYIFSSLGIFVGKLLLPSSYELPFNLLIFARTFNFVFYIISIFYAIKITPYYKNTMFMLALMPMSIYLGASISYDCLLIPSTFLLVAQILKIRNQKEIYISDIVRIFFLIFMLSCLKKSAYLPFVLVLFSIPIKMFDNSKKYCKIICLATIIAIIGIIIGRVNSIIGNGFIVNDNKIELQKQYLESNLGLMIPLIRNSFIKYKLFYFTSFIGVLGQLDTNFPLVLLLIFALILIYTIIMDGIECKLIIRKFKVFTIISIIVFIYFTFRSMYINWTPLVEDMYGNFVSGIQGRYFIPLSMFAAVLFSTNAIKVKNNKLANINEIISIYSIIIMSVIMVITLITRYWI</sequence>
<keyword evidence="3" id="KW-1185">Reference proteome</keyword>
<gene>
    <name evidence="2" type="ORF">CQ394_13120</name>
</gene>
<dbReference type="InterPro" id="IPR018674">
    <property type="entry name" value="DUF2142_membrane"/>
</dbReference>
<keyword evidence="1" id="KW-0472">Membrane</keyword>
<dbReference type="Proteomes" id="UP000220840">
    <property type="component" value="Unassembled WGS sequence"/>
</dbReference>
<evidence type="ECO:0000313" key="3">
    <source>
        <dbReference type="Proteomes" id="UP000220840"/>
    </source>
</evidence>
<feature type="transmembrane region" description="Helical" evidence="1">
    <location>
        <begin position="12"/>
        <end position="32"/>
    </location>
</feature>
<dbReference type="EMBL" id="PDCJ01000001">
    <property type="protein sequence ID" value="PEG32592.1"/>
    <property type="molecule type" value="Genomic_DNA"/>
</dbReference>
<protein>
    <submittedName>
        <fullName evidence="2">DUF2142 domain-containing protein</fullName>
    </submittedName>
</protein>
<feature type="transmembrane region" description="Helical" evidence="1">
    <location>
        <begin position="117"/>
        <end position="134"/>
    </location>
</feature>
<accession>A0A2A7MLA5</accession>
<keyword evidence="1" id="KW-1133">Transmembrane helix</keyword>
<comment type="caution">
    <text evidence="2">The sequence shown here is derived from an EMBL/GenBank/DDBJ whole genome shotgun (WGS) entry which is preliminary data.</text>
</comment>
<feature type="transmembrane region" description="Helical" evidence="1">
    <location>
        <begin position="339"/>
        <end position="357"/>
    </location>
</feature>
<feature type="transmembrane region" description="Helical" evidence="1">
    <location>
        <begin position="146"/>
        <end position="164"/>
    </location>
</feature>
<proteinExistence type="predicted"/>
<feature type="transmembrane region" description="Helical" evidence="1">
    <location>
        <begin position="369"/>
        <end position="391"/>
    </location>
</feature>
<feature type="transmembrane region" description="Helical" evidence="1">
    <location>
        <begin position="263"/>
        <end position="284"/>
    </location>
</feature>
<keyword evidence="1" id="KW-0812">Transmembrane</keyword>